<dbReference type="SUPFAM" id="SSF55394">
    <property type="entry name" value="Bactericidal permeability-increasing protein, BPI"/>
    <property type="match status" value="2"/>
</dbReference>
<keyword evidence="1" id="KW-0325">Glycoprotein</keyword>
<dbReference type="InterPro" id="IPR030675">
    <property type="entry name" value="BPI/LBP"/>
</dbReference>
<dbReference type="AlphaFoldDB" id="A0A833R8E5"/>
<gene>
    <name evidence="5" type="ORF">FCM35_KLT04423</name>
</gene>
<protein>
    <submittedName>
        <fullName evidence="5">Putative BPI/LBP family protein</fullName>
    </submittedName>
</protein>
<dbReference type="PIRSF" id="PIRSF002417">
    <property type="entry name" value="Lipid_binding_protein"/>
    <property type="match status" value="1"/>
</dbReference>
<dbReference type="InterPro" id="IPR017943">
    <property type="entry name" value="Bactericidal_perm-incr_a/b_dom"/>
</dbReference>
<proteinExistence type="predicted"/>
<dbReference type="InterPro" id="IPR001124">
    <property type="entry name" value="Lipid-bd_serum_glycop_C"/>
</dbReference>
<keyword evidence="6" id="KW-1185">Reference proteome</keyword>
<dbReference type="PANTHER" id="PTHR46801:SF5">
    <property type="entry name" value="OS09G0482720 PROTEIN"/>
    <property type="match status" value="1"/>
</dbReference>
<evidence type="ECO:0000259" key="3">
    <source>
        <dbReference type="SMART" id="SM00328"/>
    </source>
</evidence>
<keyword evidence="2" id="KW-0732">Signal</keyword>
<feature type="chain" id="PRO_5032444256" evidence="2">
    <location>
        <begin position="22"/>
        <end position="494"/>
    </location>
</feature>
<sequence length="494" mass="54186">MAPLLLFLLVSVSLLPHRSISESDSYISSTITTKGLSFAKDLLISQAVDSFVPIRLPVIEKSVRIPFVGEVHMKVSNVTIEAVNVSASDSRAAAGESGIVVVASGASAKLNLKWSYWYDSWFVTVSDEGLASVQVEGMEIGFTISMKNENGALKTFVTECGCYITDLAITMDGDASWFYQIFVDGFQDHITSSVESAITQKITEGAEKLDSLLQSLPKEVNLDDVAFMNVTFMKDPLFKSSSVDFYINGLFVSSERAHVNKACQVSAEDSVFLSDASKMLWISLDEAVFNSASDVLFQAGLMNWVVNEVPEQFFLNTKTWRFLIPKLYKKYPNENMTLNISVTSSPSVMIGVGNIGATVNSDLIINVLDGNKTVPVACIAVVATVSGYVVVIGNEIVAKSELDDFSLVLKWSNIGNFHMSLIRGAVRTFLKTICIPYLNSYLRRGIPLPIIHGFTLEGAYILMPNSRVIIGSDVTYNNSIAAPKIRSFVYRSKY</sequence>
<dbReference type="Gene3D" id="3.15.10.10">
    <property type="entry name" value="Bactericidal permeability-increasing protein, domain 1"/>
    <property type="match status" value="1"/>
</dbReference>
<accession>A0A833R8E5</accession>
<dbReference type="PANTHER" id="PTHR46801">
    <property type="entry name" value="OS06G0309200 PROTEIN"/>
    <property type="match status" value="1"/>
</dbReference>
<dbReference type="InterPro" id="IPR045897">
    <property type="entry name" value="BPI/LBP_pln"/>
</dbReference>
<dbReference type="GO" id="GO:0005615">
    <property type="term" value="C:extracellular space"/>
    <property type="evidence" value="ECO:0007669"/>
    <property type="project" value="InterPro"/>
</dbReference>
<dbReference type="Proteomes" id="UP000623129">
    <property type="component" value="Unassembled WGS sequence"/>
</dbReference>
<name>A0A833R8E5_9POAL</name>
<dbReference type="GO" id="GO:0008289">
    <property type="term" value="F:lipid binding"/>
    <property type="evidence" value="ECO:0007669"/>
    <property type="project" value="InterPro"/>
</dbReference>
<dbReference type="Pfam" id="PF02886">
    <property type="entry name" value="LBP_BPI_CETP_C"/>
    <property type="match status" value="1"/>
</dbReference>
<dbReference type="SMART" id="SM00328">
    <property type="entry name" value="BPI1"/>
    <property type="match status" value="1"/>
</dbReference>
<evidence type="ECO:0000313" key="5">
    <source>
        <dbReference type="EMBL" id="KAF3331069.1"/>
    </source>
</evidence>
<feature type="domain" description="Lipid-binding serum glycoprotein C-terminal" evidence="4">
    <location>
        <begin position="274"/>
        <end position="472"/>
    </location>
</feature>
<evidence type="ECO:0000259" key="4">
    <source>
        <dbReference type="SMART" id="SM00329"/>
    </source>
</evidence>
<comment type="caution">
    <text evidence="5">The sequence shown here is derived from an EMBL/GenBank/DDBJ whole genome shotgun (WGS) entry which is preliminary data.</text>
</comment>
<evidence type="ECO:0000256" key="2">
    <source>
        <dbReference type="SAM" id="SignalP"/>
    </source>
</evidence>
<dbReference type="Pfam" id="PF01273">
    <property type="entry name" value="LBP_BPI_CETP"/>
    <property type="match status" value="1"/>
</dbReference>
<reference evidence="5" key="1">
    <citation type="submission" date="2020-01" db="EMBL/GenBank/DDBJ databases">
        <title>Genome sequence of Kobresia littledalei, the first chromosome-level genome in the family Cyperaceae.</title>
        <authorList>
            <person name="Qu G."/>
        </authorList>
    </citation>
    <scope>NUCLEOTIDE SEQUENCE</scope>
    <source>
        <strain evidence="5">C.B.Clarke</strain>
        <tissue evidence="5">Leaf</tissue>
    </source>
</reference>
<feature type="signal peptide" evidence="2">
    <location>
        <begin position="1"/>
        <end position="21"/>
    </location>
</feature>
<dbReference type="InterPro" id="IPR017942">
    <property type="entry name" value="Lipid-bd_serum_glycop_N"/>
</dbReference>
<dbReference type="SMART" id="SM00329">
    <property type="entry name" value="BPI2"/>
    <property type="match status" value="1"/>
</dbReference>
<dbReference type="OrthoDB" id="10255543at2759"/>
<organism evidence="5 6">
    <name type="scientific">Carex littledalei</name>
    <dbReference type="NCBI Taxonomy" id="544730"/>
    <lineage>
        <taxon>Eukaryota</taxon>
        <taxon>Viridiplantae</taxon>
        <taxon>Streptophyta</taxon>
        <taxon>Embryophyta</taxon>
        <taxon>Tracheophyta</taxon>
        <taxon>Spermatophyta</taxon>
        <taxon>Magnoliopsida</taxon>
        <taxon>Liliopsida</taxon>
        <taxon>Poales</taxon>
        <taxon>Cyperaceae</taxon>
        <taxon>Cyperoideae</taxon>
        <taxon>Cariceae</taxon>
        <taxon>Carex</taxon>
        <taxon>Carex subgen. Euthyceras</taxon>
    </lineage>
</organism>
<dbReference type="EMBL" id="SWLB01000013">
    <property type="protein sequence ID" value="KAF3331069.1"/>
    <property type="molecule type" value="Genomic_DNA"/>
</dbReference>
<feature type="domain" description="Lipid-binding serum glycoprotein N-terminal" evidence="3">
    <location>
        <begin position="31"/>
        <end position="256"/>
    </location>
</feature>
<dbReference type="Gene3D" id="3.15.20.10">
    <property type="entry name" value="Bactericidal permeability-increasing protein, domain 2"/>
    <property type="match status" value="1"/>
</dbReference>
<evidence type="ECO:0000256" key="1">
    <source>
        <dbReference type="ARBA" id="ARBA00023180"/>
    </source>
</evidence>
<evidence type="ECO:0000313" key="6">
    <source>
        <dbReference type="Proteomes" id="UP000623129"/>
    </source>
</evidence>